<evidence type="ECO:0000313" key="1">
    <source>
        <dbReference type="EMBL" id="KAL0386421.1"/>
    </source>
</evidence>
<evidence type="ECO:0008006" key="2">
    <source>
        <dbReference type="Google" id="ProtNLM"/>
    </source>
</evidence>
<protein>
    <recommendedName>
        <fullName evidence="2">Reverse transcriptase</fullName>
    </recommendedName>
</protein>
<organism evidence="1">
    <name type="scientific">Sesamum latifolium</name>
    <dbReference type="NCBI Taxonomy" id="2727402"/>
    <lineage>
        <taxon>Eukaryota</taxon>
        <taxon>Viridiplantae</taxon>
        <taxon>Streptophyta</taxon>
        <taxon>Embryophyta</taxon>
        <taxon>Tracheophyta</taxon>
        <taxon>Spermatophyta</taxon>
        <taxon>Magnoliopsida</taxon>
        <taxon>eudicotyledons</taxon>
        <taxon>Gunneridae</taxon>
        <taxon>Pentapetalae</taxon>
        <taxon>asterids</taxon>
        <taxon>lamiids</taxon>
        <taxon>Lamiales</taxon>
        <taxon>Pedaliaceae</taxon>
        <taxon>Sesamum</taxon>
    </lineage>
</organism>
<name>A0AAW2S1Q8_9LAMI</name>
<dbReference type="PANTHER" id="PTHR33116">
    <property type="entry name" value="REVERSE TRANSCRIPTASE ZINC-BINDING DOMAIN-CONTAINING PROTEIN-RELATED-RELATED"/>
    <property type="match status" value="1"/>
</dbReference>
<sequence>MGFQEGTLPIKYIGIPLTALRLTVSDCQPLIDRISSRLAGWHFLNLSLAGRTQLLKSVLSSLHMYWSSVFILPKAVIKVIEGKMRTFLWKGSSRTGYAKVSWGQVCKPKEEGGLGIRSVLHLNQALMLKHVWRILQEDPHSIWVAWVLRHRLRIRQSGHIILLRLLGAGENYSK</sequence>
<accession>A0AAW2S1Q8</accession>
<reference evidence="1" key="1">
    <citation type="submission" date="2020-06" db="EMBL/GenBank/DDBJ databases">
        <authorList>
            <person name="Li T."/>
            <person name="Hu X."/>
            <person name="Zhang T."/>
            <person name="Song X."/>
            <person name="Zhang H."/>
            <person name="Dai N."/>
            <person name="Sheng W."/>
            <person name="Hou X."/>
            <person name="Wei L."/>
        </authorList>
    </citation>
    <scope>NUCLEOTIDE SEQUENCE</scope>
    <source>
        <strain evidence="1">KEN1</strain>
        <tissue evidence="1">Leaf</tissue>
    </source>
</reference>
<dbReference type="EMBL" id="JACGWN010000157">
    <property type="protein sequence ID" value="KAL0386421.1"/>
    <property type="molecule type" value="Genomic_DNA"/>
</dbReference>
<gene>
    <name evidence="1" type="ORF">Slati_4603300</name>
</gene>
<reference evidence="1" key="2">
    <citation type="journal article" date="2024" name="Plant">
        <title>Genomic evolution and insights into agronomic trait innovations of Sesamum species.</title>
        <authorList>
            <person name="Miao H."/>
            <person name="Wang L."/>
            <person name="Qu L."/>
            <person name="Liu H."/>
            <person name="Sun Y."/>
            <person name="Le M."/>
            <person name="Wang Q."/>
            <person name="Wei S."/>
            <person name="Zheng Y."/>
            <person name="Lin W."/>
            <person name="Duan Y."/>
            <person name="Cao H."/>
            <person name="Xiong S."/>
            <person name="Wang X."/>
            <person name="Wei L."/>
            <person name="Li C."/>
            <person name="Ma Q."/>
            <person name="Ju M."/>
            <person name="Zhao R."/>
            <person name="Li G."/>
            <person name="Mu C."/>
            <person name="Tian Q."/>
            <person name="Mei H."/>
            <person name="Zhang T."/>
            <person name="Gao T."/>
            <person name="Zhang H."/>
        </authorList>
    </citation>
    <scope>NUCLEOTIDE SEQUENCE</scope>
    <source>
        <strain evidence="1">KEN1</strain>
    </source>
</reference>
<dbReference type="PANTHER" id="PTHR33116:SF78">
    <property type="entry name" value="OS12G0587133 PROTEIN"/>
    <property type="match status" value="1"/>
</dbReference>
<comment type="caution">
    <text evidence="1">The sequence shown here is derived from an EMBL/GenBank/DDBJ whole genome shotgun (WGS) entry which is preliminary data.</text>
</comment>
<proteinExistence type="predicted"/>
<dbReference type="AlphaFoldDB" id="A0AAW2S1Q8"/>